<comment type="caution">
    <text evidence="1">Lacks conserved residue(s) required for the propagation of feature annotation.</text>
</comment>
<evidence type="ECO:0000256" key="1">
    <source>
        <dbReference type="PROSITE-ProRule" id="PRU00169"/>
    </source>
</evidence>
<sequence>MGVDRRENRRAGQGPSPRITQTTITHTAITHTAPLALVVDESPAARDRAALLLAETDLDPITCASGEAAVAVLRRCGDDVALVLTGASLSGVMDGPRLARAVGRHWPGIHLVVGRDEACTLPPEAVRLHRPWLPLDLLVQAHRAVRAARGRSRSRIPRDRLLVRVVA</sequence>
<dbReference type="RefSeq" id="WP_238229565.1">
    <property type="nucleotide sequence ID" value="NZ_BPQO01000003.1"/>
</dbReference>
<organism evidence="3 4">
    <name type="scientific">Methylobacterium hispanicum</name>
    <dbReference type="NCBI Taxonomy" id="270350"/>
    <lineage>
        <taxon>Bacteria</taxon>
        <taxon>Pseudomonadati</taxon>
        <taxon>Pseudomonadota</taxon>
        <taxon>Alphaproteobacteria</taxon>
        <taxon>Hyphomicrobiales</taxon>
        <taxon>Methylobacteriaceae</taxon>
        <taxon>Methylobacterium</taxon>
    </lineage>
</organism>
<keyword evidence="4" id="KW-1185">Reference proteome</keyword>
<feature type="domain" description="Response regulatory" evidence="2">
    <location>
        <begin position="35"/>
        <end position="167"/>
    </location>
</feature>
<dbReference type="EMBL" id="BPQO01000003">
    <property type="protein sequence ID" value="GJD87327.1"/>
    <property type="molecule type" value="Genomic_DNA"/>
</dbReference>
<reference evidence="3" key="2">
    <citation type="submission" date="2021-08" db="EMBL/GenBank/DDBJ databases">
        <authorList>
            <person name="Tani A."/>
            <person name="Ola A."/>
            <person name="Ogura Y."/>
            <person name="Katsura K."/>
            <person name="Hayashi T."/>
        </authorList>
    </citation>
    <scope>NUCLEOTIDE SEQUENCE</scope>
    <source>
        <strain evidence="3">DSM 16372</strain>
    </source>
</reference>
<dbReference type="Gene3D" id="3.40.50.2300">
    <property type="match status" value="1"/>
</dbReference>
<dbReference type="SUPFAM" id="SSF52172">
    <property type="entry name" value="CheY-like"/>
    <property type="match status" value="1"/>
</dbReference>
<dbReference type="InterPro" id="IPR011006">
    <property type="entry name" value="CheY-like_superfamily"/>
</dbReference>
<evidence type="ECO:0000259" key="2">
    <source>
        <dbReference type="PROSITE" id="PS50110"/>
    </source>
</evidence>
<evidence type="ECO:0000313" key="4">
    <source>
        <dbReference type="Proteomes" id="UP001055247"/>
    </source>
</evidence>
<dbReference type="InterPro" id="IPR001789">
    <property type="entry name" value="Sig_transdc_resp-reg_receiver"/>
</dbReference>
<proteinExistence type="predicted"/>
<protein>
    <recommendedName>
        <fullName evidence="2">Response regulatory domain-containing protein</fullName>
    </recommendedName>
</protein>
<dbReference type="AlphaFoldDB" id="A0AAV4ZGI6"/>
<reference evidence="3" key="1">
    <citation type="journal article" date="2016" name="Front. Microbiol.">
        <title>Genome Sequence of the Piezophilic, Mesophilic Sulfate-Reducing Bacterium Desulfovibrio indicus J2T.</title>
        <authorList>
            <person name="Cao J."/>
            <person name="Maignien L."/>
            <person name="Shao Z."/>
            <person name="Alain K."/>
            <person name="Jebbar M."/>
        </authorList>
    </citation>
    <scope>NUCLEOTIDE SEQUENCE</scope>
    <source>
        <strain evidence="3">DSM 16372</strain>
    </source>
</reference>
<evidence type="ECO:0000313" key="3">
    <source>
        <dbReference type="EMBL" id="GJD87327.1"/>
    </source>
</evidence>
<accession>A0AAV4ZGI6</accession>
<dbReference type="Proteomes" id="UP001055247">
    <property type="component" value="Unassembled WGS sequence"/>
</dbReference>
<dbReference type="GO" id="GO:0000160">
    <property type="term" value="P:phosphorelay signal transduction system"/>
    <property type="evidence" value="ECO:0007669"/>
    <property type="project" value="InterPro"/>
</dbReference>
<dbReference type="PROSITE" id="PS50110">
    <property type="entry name" value="RESPONSE_REGULATORY"/>
    <property type="match status" value="1"/>
</dbReference>
<name>A0AAV4ZGI6_9HYPH</name>
<gene>
    <name evidence="3" type="ORF">BHAOGJBA_0829</name>
</gene>
<comment type="caution">
    <text evidence="3">The sequence shown here is derived from an EMBL/GenBank/DDBJ whole genome shotgun (WGS) entry which is preliminary data.</text>
</comment>